<gene>
    <name evidence="2" type="ORF">FRUB_05621</name>
</gene>
<protein>
    <submittedName>
        <fullName evidence="2">Uncharacterized protein</fullName>
    </submittedName>
</protein>
<feature type="compositionally biased region" description="Low complexity" evidence="1">
    <location>
        <begin position="9"/>
        <end position="23"/>
    </location>
</feature>
<proteinExistence type="predicted"/>
<accession>A0A225DDV3</accession>
<feature type="region of interest" description="Disordered" evidence="1">
    <location>
        <begin position="1"/>
        <end position="25"/>
    </location>
</feature>
<evidence type="ECO:0000313" key="3">
    <source>
        <dbReference type="Proteomes" id="UP000214646"/>
    </source>
</evidence>
<dbReference type="AlphaFoldDB" id="A0A225DDV3"/>
<comment type="caution">
    <text evidence="2">The sequence shown here is derived from an EMBL/GenBank/DDBJ whole genome shotgun (WGS) entry which is preliminary data.</text>
</comment>
<dbReference type="EMBL" id="NIDE01000009">
    <property type="protein sequence ID" value="OWK39731.1"/>
    <property type="molecule type" value="Genomic_DNA"/>
</dbReference>
<reference evidence="3" key="1">
    <citation type="submission" date="2017-06" db="EMBL/GenBank/DDBJ databases">
        <title>Genome analysis of Fimbriiglobus ruber SP5, the first member of the order Planctomycetales with confirmed chitinolytic capability.</title>
        <authorList>
            <person name="Ravin N.V."/>
            <person name="Rakitin A.L."/>
            <person name="Ivanova A.A."/>
            <person name="Beletsky A.V."/>
            <person name="Kulichevskaya I.S."/>
            <person name="Mardanov A.V."/>
            <person name="Dedysh S.N."/>
        </authorList>
    </citation>
    <scope>NUCLEOTIDE SEQUENCE [LARGE SCALE GENOMIC DNA]</scope>
    <source>
        <strain evidence="3">SP5</strain>
    </source>
</reference>
<name>A0A225DDV3_9BACT</name>
<evidence type="ECO:0000256" key="1">
    <source>
        <dbReference type="SAM" id="MobiDB-lite"/>
    </source>
</evidence>
<evidence type="ECO:0000313" key="2">
    <source>
        <dbReference type="EMBL" id="OWK39731.1"/>
    </source>
</evidence>
<keyword evidence="3" id="KW-1185">Reference proteome</keyword>
<dbReference type="Proteomes" id="UP000214646">
    <property type="component" value="Unassembled WGS sequence"/>
</dbReference>
<sequence>MGRYAERWPPTARTTTPPNTSSTGMIFTDIFDPHPLGKKNARKRLTFLALGYGMNMSDGRPLSASPIYRTYLFELI</sequence>
<organism evidence="2 3">
    <name type="scientific">Fimbriiglobus ruber</name>
    <dbReference type="NCBI Taxonomy" id="1908690"/>
    <lineage>
        <taxon>Bacteria</taxon>
        <taxon>Pseudomonadati</taxon>
        <taxon>Planctomycetota</taxon>
        <taxon>Planctomycetia</taxon>
        <taxon>Gemmatales</taxon>
        <taxon>Gemmataceae</taxon>
        <taxon>Fimbriiglobus</taxon>
    </lineage>
</organism>